<proteinExistence type="predicted"/>
<organism evidence="1 2">
    <name type="scientific">Lasius niger</name>
    <name type="common">Black garden ant</name>
    <dbReference type="NCBI Taxonomy" id="67767"/>
    <lineage>
        <taxon>Eukaryota</taxon>
        <taxon>Metazoa</taxon>
        <taxon>Ecdysozoa</taxon>
        <taxon>Arthropoda</taxon>
        <taxon>Hexapoda</taxon>
        <taxon>Insecta</taxon>
        <taxon>Pterygota</taxon>
        <taxon>Neoptera</taxon>
        <taxon>Endopterygota</taxon>
        <taxon>Hymenoptera</taxon>
        <taxon>Apocrita</taxon>
        <taxon>Aculeata</taxon>
        <taxon>Formicoidea</taxon>
        <taxon>Formicidae</taxon>
        <taxon>Formicinae</taxon>
        <taxon>Lasius</taxon>
        <taxon>Lasius</taxon>
    </lineage>
</organism>
<evidence type="ECO:0000313" key="1">
    <source>
        <dbReference type="EMBL" id="KMQ89286.1"/>
    </source>
</evidence>
<dbReference type="AlphaFoldDB" id="A0A0J7KGF4"/>
<comment type="caution">
    <text evidence="1">The sequence shown here is derived from an EMBL/GenBank/DDBJ whole genome shotgun (WGS) entry which is preliminary data.</text>
</comment>
<evidence type="ECO:0000313" key="2">
    <source>
        <dbReference type="Proteomes" id="UP000036403"/>
    </source>
</evidence>
<name>A0A0J7KGF4_LASNI</name>
<sequence length="153" mass="17578">MIAKEGSIIISLGNADAHAFCINIHNFWRLAICYDGKFNRLTARTCHKRINFFTKWQGRAVKDIDADILEIFNLRCNRMHEDFTEKLQIFFLLFWGRLLPVMSKTILSNGWDIHVFADERPSALGGILCLGMRGIYHSKKTSRGKDSAERKGS</sequence>
<accession>A0A0J7KGF4</accession>
<dbReference type="Proteomes" id="UP000036403">
    <property type="component" value="Unassembled WGS sequence"/>
</dbReference>
<dbReference type="EMBL" id="LBMM01007937">
    <property type="protein sequence ID" value="KMQ89286.1"/>
    <property type="molecule type" value="Genomic_DNA"/>
</dbReference>
<dbReference type="PaxDb" id="67767-A0A0J7KGF4"/>
<keyword evidence="2" id="KW-1185">Reference proteome</keyword>
<protein>
    <submittedName>
        <fullName evidence="1">Uncharacterized protein</fullName>
    </submittedName>
</protein>
<gene>
    <name evidence="1" type="ORF">RF55_11097</name>
</gene>
<reference evidence="1 2" key="1">
    <citation type="submission" date="2015-04" db="EMBL/GenBank/DDBJ databases">
        <title>Lasius niger genome sequencing.</title>
        <authorList>
            <person name="Konorov E.A."/>
            <person name="Nikitin M.A."/>
            <person name="Kirill M.V."/>
            <person name="Chang P."/>
        </authorList>
    </citation>
    <scope>NUCLEOTIDE SEQUENCE [LARGE SCALE GENOMIC DNA]</scope>
    <source>
        <tissue evidence="1">Whole</tissue>
    </source>
</reference>